<dbReference type="Pfam" id="PF01294">
    <property type="entry name" value="Ribosomal_L13e"/>
    <property type="match status" value="1"/>
</dbReference>
<evidence type="ECO:0000256" key="3">
    <source>
        <dbReference type="ARBA" id="ARBA00023274"/>
    </source>
</evidence>
<comment type="caution">
    <text evidence="8">The sequence shown here is derived from an EMBL/GenBank/DDBJ whole genome shotgun (WGS) entry which is preliminary data.</text>
</comment>
<dbReference type="PANTHER" id="PTHR11722">
    <property type="entry name" value="60S RIBOSOMAL PROTEIN L13"/>
    <property type="match status" value="1"/>
</dbReference>
<evidence type="ECO:0000256" key="4">
    <source>
        <dbReference type="ARBA" id="ARBA00058367"/>
    </source>
</evidence>
<dbReference type="FunCoup" id="A0A482X6I3">
    <property type="interactions" value="1126"/>
</dbReference>
<sequence>MAPKGNNMIPNAHFHKDWQRYVKTWFNQPARKYRRRQNRIKKAKAIAPRPVKGPLRPIVRCPSIRYHTKVRIGRGFTLDEVKGAGLSRGFARSIGIAVDVRRRNKSVESLQQNVQRLKEYQSKLILFPTHPNKKLKKDKAPKKGEATEEQRKMAVQLKTPLMPIKKPAIRSKARAITEEEKKFSAYTALRKARADQRLVGVRAKKAKEAAENPEDVTKVKAAKAAKKK</sequence>
<evidence type="ECO:0000256" key="7">
    <source>
        <dbReference type="SAM" id="MobiDB-lite"/>
    </source>
</evidence>
<gene>
    <name evidence="8" type="ORF">LSTR_LSTR000213</name>
</gene>
<accession>A0A482X6I3</accession>
<keyword evidence="9" id="KW-1185">Reference proteome</keyword>
<dbReference type="FunFam" id="1.20.5.110:FF:000003">
    <property type="entry name" value="60S ribosomal protein L13"/>
    <property type="match status" value="1"/>
</dbReference>
<evidence type="ECO:0000256" key="5">
    <source>
        <dbReference type="ARBA" id="ARBA00065437"/>
    </source>
</evidence>
<feature type="compositionally biased region" description="Basic and acidic residues" evidence="7">
    <location>
        <begin position="206"/>
        <end position="218"/>
    </location>
</feature>
<dbReference type="Gene3D" id="1.20.5.110">
    <property type="match status" value="1"/>
</dbReference>
<dbReference type="HAMAP" id="MF_00499">
    <property type="entry name" value="Ribosomal_eL13"/>
    <property type="match status" value="1"/>
</dbReference>
<evidence type="ECO:0000256" key="2">
    <source>
        <dbReference type="ARBA" id="ARBA00022980"/>
    </source>
</evidence>
<dbReference type="InterPro" id="IPR018256">
    <property type="entry name" value="Ribosomal_eL13_CS"/>
</dbReference>
<dbReference type="STRING" id="195883.A0A482X6I3"/>
<reference evidence="8 9" key="1">
    <citation type="journal article" date="2017" name="Gigascience">
        <title>Genome sequence of the small brown planthopper, Laodelphax striatellus.</title>
        <authorList>
            <person name="Zhu J."/>
            <person name="Jiang F."/>
            <person name="Wang X."/>
            <person name="Yang P."/>
            <person name="Bao Y."/>
            <person name="Zhao W."/>
            <person name="Wang W."/>
            <person name="Lu H."/>
            <person name="Wang Q."/>
            <person name="Cui N."/>
            <person name="Li J."/>
            <person name="Chen X."/>
            <person name="Luo L."/>
            <person name="Yu J."/>
            <person name="Kang L."/>
            <person name="Cui F."/>
        </authorList>
    </citation>
    <scope>NUCLEOTIDE SEQUENCE [LARGE SCALE GENOMIC DNA]</scope>
    <source>
        <strain evidence="8">Lst14</strain>
    </source>
</reference>
<name>A0A482X6I3_LAOST</name>
<dbReference type="PROSITE" id="PS01104">
    <property type="entry name" value="RIBOSOMAL_L13E"/>
    <property type="match status" value="1"/>
</dbReference>
<comment type="similarity">
    <text evidence="1 6">Belongs to the eukaryotic ribosomal protein eL13 family.</text>
</comment>
<dbReference type="Proteomes" id="UP000291343">
    <property type="component" value="Unassembled WGS sequence"/>
</dbReference>
<comment type="function">
    <text evidence="4">Component of the ribosome, a large ribonucleoprotein complex responsible for the synthesis of proteins in the cell. The small ribosomal subunit (SSU) binds messenger RNAs (mRNAs) and translates the encoded message by selecting cognate aminoacyl-transfer RNA (tRNA) molecules. The large subunit (LSU) contains the ribosomal catalytic site termed the peptidyl transferase center (PTC), which catalyzes the formation of peptide bonds, thereby polymerizing the amino acids delivered by tRNAs into a polypeptide chain. The nascent polypeptides leave the ribosome through a tunnel in the LSU and interact with protein factors that function in enzymatic processing, targeting, and the membrane insertion of nascent chains at the exit of the ribosomal tunnel. As part of the LSU, it is probably required for its formation and the maturation of rRNAs.</text>
</comment>
<keyword evidence="2 6" id="KW-0689">Ribosomal protein</keyword>
<dbReference type="InterPro" id="IPR001380">
    <property type="entry name" value="Ribosomal_eL13"/>
</dbReference>
<dbReference type="GO" id="GO:0003723">
    <property type="term" value="F:RNA binding"/>
    <property type="evidence" value="ECO:0007669"/>
    <property type="project" value="TreeGrafter"/>
</dbReference>
<organism evidence="8 9">
    <name type="scientific">Laodelphax striatellus</name>
    <name type="common">Small brown planthopper</name>
    <name type="synonym">Delphax striatella</name>
    <dbReference type="NCBI Taxonomy" id="195883"/>
    <lineage>
        <taxon>Eukaryota</taxon>
        <taxon>Metazoa</taxon>
        <taxon>Ecdysozoa</taxon>
        <taxon>Arthropoda</taxon>
        <taxon>Hexapoda</taxon>
        <taxon>Insecta</taxon>
        <taxon>Pterygota</taxon>
        <taxon>Neoptera</taxon>
        <taxon>Paraneoptera</taxon>
        <taxon>Hemiptera</taxon>
        <taxon>Auchenorrhyncha</taxon>
        <taxon>Fulgoroidea</taxon>
        <taxon>Delphacidae</taxon>
        <taxon>Criomorphinae</taxon>
        <taxon>Laodelphax</taxon>
    </lineage>
</organism>
<evidence type="ECO:0000313" key="8">
    <source>
        <dbReference type="EMBL" id="RZF41499.1"/>
    </source>
</evidence>
<keyword evidence="3 6" id="KW-0687">Ribonucleoprotein</keyword>
<proteinExistence type="inferred from homology"/>
<dbReference type="AlphaFoldDB" id="A0A482X6I3"/>
<dbReference type="GO" id="GO:0022625">
    <property type="term" value="C:cytosolic large ribosomal subunit"/>
    <property type="evidence" value="ECO:0007669"/>
    <property type="project" value="TreeGrafter"/>
</dbReference>
<dbReference type="GO" id="GO:0006412">
    <property type="term" value="P:translation"/>
    <property type="evidence" value="ECO:0007669"/>
    <property type="project" value="InterPro"/>
</dbReference>
<feature type="region of interest" description="Disordered" evidence="7">
    <location>
        <begin position="205"/>
        <end position="228"/>
    </location>
</feature>
<evidence type="ECO:0000313" key="9">
    <source>
        <dbReference type="Proteomes" id="UP000291343"/>
    </source>
</evidence>
<comment type="subunit">
    <text evidence="5">Component of the 60S large ribosomal subunit (LSU).</text>
</comment>
<dbReference type="OrthoDB" id="10264538at2759"/>
<dbReference type="GO" id="GO:0003735">
    <property type="term" value="F:structural constituent of ribosome"/>
    <property type="evidence" value="ECO:0007669"/>
    <property type="project" value="InterPro"/>
</dbReference>
<dbReference type="InParanoid" id="A0A482X6I3"/>
<dbReference type="SMR" id="A0A482X6I3"/>
<dbReference type="PANTHER" id="PTHR11722:SF0">
    <property type="entry name" value="LARGE RIBOSOMAL SUBUNIT PROTEIN EL13"/>
    <property type="match status" value="1"/>
</dbReference>
<dbReference type="EMBL" id="QKKF02016774">
    <property type="protein sequence ID" value="RZF41499.1"/>
    <property type="molecule type" value="Genomic_DNA"/>
</dbReference>
<evidence type="ECO:0000256" key="6">
    <source>
        <dbReference type="RuleBase" id="RU000572"/>
    </source>
</evidence>
<protein>
    <recommendedName>
        <fullName evidence="6">60S ribosomal protein L13</fullName>
    </recommendedName>
</protein>
<evidence type="ECO:0000256" key="1">
    <source>
        <dbReference type="ARBA" id="ARBA00005640"/>
    </source>
</evidence>